<dbReference type="MEROPS" id="C01.092"/>
<feature type="domain" description="Cathepsin propeptide inhibitor" evidence="9">
    <location>
        <begin position="29"/>
        <end position="89"/>
    </location>
</feature>
<reference evidence="10" key="1">
    <citation type="journal article" date="2011" name="BMC Genomics">
        <title>A further insight into the sialome of the tropical bont tick, Amblyomma variegatum.</title>
        <authorList>
            <person name="Ribeiro J.M."/>
            <person name="Anderson J.M."/>
            <person name="Manoukis N.C."/>
            <person name="Meng Z."/>
            <person name="Francishetti I.M."/>
        </authorList>
    </citation>
    <scope>NUCLEOTIDE SEQUENCE</scope>
    <source>
        <strain evidence="10">Amb_var-27</strain>
        <tissue evidence="10">Salivary gland</tissue>
    </source>
</reference>
<dbReference type="Pfam" id="PF08246">
    <property type="entry name" value="Inhibitor_I29"/>
    <property type="match status" value="1"/>
</dbReference>
<dbReference type="PROSITE" id="PS00139">
    <property type="entry name" value="THIOL_PROTEASE_CYS"/>
    <property type="match status" value="1"/>
</dbReference>
<dbReference type="InterPro" id="IPR013201">
    <property type="entry name" value="Prot_inhib_I29"/>
</dbReference>
<dbReference type="Pfam" id="PF00112">
    <property type="entry name" value="Peptidase_C1"/>
    <property type="match status" value="1"/>
</dbReference>
<dbReference type="GO" id="GO:0006508">
    <property type="term" value="P:proteolysis"/>
    <property type="evidence" value="ECO:0007669"/>
    <property type="project" value="UniProtKB-KW"/>
</dbReference>
<dbReference type="InterPro" id="IPR025661">
    <property type="entry name" value="Pept_asp_AS"/>
</dbReference>
<evidence type="ECO:0000256" key="2">
    <source>
        <dbReference type="ARBA" id="ARBA00022670"/>
    </source>
</evidence>
<dbReference type="InterPro" id="IPR039417">
    <property type="entry name" value="Peptidase_C1A_papain-like"/>
</dbReference>
<evidence type="ECO:0000256" key="6">
    <source>
        <dbReference type="ARBA" id="ARBA00023157"/>
    </source>
</evidence>
<keyword evidence="2" id="KW-0645">Protease</keyword>
<name>F0JA27_AMBVA</name>
<sequence>MRGFVVLCFLCAAMTAAAITHQELVGAEWSAFKALHGKEYQSETEEYYRLKIYMENRMMIARHNEKYANNKVSYKLAMNEYGDMLHHEFVSTRNGFRRDYRSKPRQGSFYIEPEGIEDKHLPKTVDWRKKGAVTPVKNQGQCGSCWAFSTTGSLEGQHFRKSGDMVSLSEQNLVDCSTAFGNNGCEGGLMDNAFKYIKANGGIDTEKSYPYNGTDGTCHFKKSDVGATDTGFVDIPEGNEHLLKKAVATVGPISVAIDASHQSFQFYSQGVYDEPECSSENLDHGVLVVGYGTKDDQDYWLVKNSWGTTWGDGGYIYMTRNKDNQCGIASSASYPLV</sequence>
<evidence type="ECO:0000256" key="1">
    <source>
        <dbReference type="ARBA" id="ARBA00008455"/>
    </source>
</evidence>
<evidence type="ECO:0000256" key="5">
    <source>
        <dbReference type="ARBA" id="ARBA00023145"/>
    </source>
</evidence>
<dbReference type="SMART" id="SM00848">
    <property type="entry name" value="Inhibitor_I29"/>
    <property type="match status" value="1"/>
</dbReference>
<accession>F0JA27</accession>
<dbReference type="GO" id="GO:0008234">
    <property type="term" value="F:cysteine-type peptidase activity"/>
    <property type="evidence" value="ECO:0007669"/>
    <property type="project" value="UniProtKB-KW"/>
</dbReference>
<feature type="domain" description="Peptidase C1A papain C-terminal" evidence="8">
    <location>
        <begin position="121"/>
        <end position="336"/>
    </location>
</feature>
<dbReference type="SUPFAM" id="SSF54001">
    <property type="entry name" value="Cysteine proteinases"/>
    <property type="match status" value="1"/>
</dbReference>
<evidence type="ECO:0000256" key="7">
    <source>
        <dbReference type="SAM" id="SignalP"/>
    </source>
</evidence>
<keyword evidence="7" id="KW-0732">Signal</keyword>
<dbReference type="Gene3D" id="3.90.70.10">
    <property type="entry name" value="Cysteine proteinases"/>
    <property type="match status" value="1"/>
</dbReference>
<dbReference type="InterPro" id="IPR000169">
    <property type="entry name" value="Pept_cys_AS"/>
</dbReference>
<dbReference type="CDD" id="cd02248">
    <property type="entry name" value="Peptidase_C1A"/>
    <property type="match status" value="1"/>
</dbReference>
<evidence type="ECO:0000259" key="8">
    <source>
        <dbReference type="SMART" id="SM00645"/>
    </source>
</evidence>
<dbReference type="InterPro" id="IPR025660">
    <property type="entry name" value="Pept_his_AS"/>
</dbReference>
<dbReference type="AlphaFoldDB" id="F0JA27"/>
<dbReference type="PRINTS" id="PR00705">
    <property type="entry name" value="PAPAIN"/>
</dbReference>
<feature type="signal peptide" evidence="7">
    <location>
        <begin position="1"/>
        <end position="18"/>
    </location>
</feature>
<evidence type="ECO:0000256" key="3">
    <source>
        <dbReference type="ARBA" id="ARBA00022801"/>
    </source>
</evidence>
<keyword evidence="4" id="KW-0788">Thiol protease</keyword>
<feature type="chain" id="PRO_5018593937" evidence="7">
    <location>
        <begin position="19"/>
        <end position="337"/>
    </location>
</feature>
<dbReference type="InterPro" id="IPR013128">
    <property type="entry name" value="Peptidase_C1A"/>
</dbReference>
<dbReference type="InterPro" id="IPR038765">
    <property type="entry name" value="Papain-like_cys_pep_sf"/>
</dbReference>
<evidence type="ECO:0000259" key="9">
    <source>
        <dbReference type="SMART" id="SM00848"/>
    </source>
</evidence>
<dbReference type="InterPro" id="IPR000668">
    <property type="entry name" value="Peptidase_C1A_C"/>
</dbReference>
<dbReference type="PANTHER" id="PTHR12411">
    <property type="entry name" value="CYSTEINE PROTEASE FAMILY C1-RELATED"/>
    <property type="match status" value="1"/>
</dbReference>
<dbReference type="SMART" id="SM00645">
    <property type="entry name" value="Pept_C1"/>
    <property type="match status" value="1"/>
</dbReference>
<proteinExistence type="evidence at transcript level"/>
<dbReference type="PROSITE" id="PS00640">
    <property type="entry name" value="THIOL_PROTEASE_ASN"/>
    <property type="match status" value="1"/>
</dbReference>
<comment type="similarity">
    <text evidence="1">Belongs to the peptidase C1 family.</text>
</comment>
<keyword evidence="5" id="KW-0865">Zymogen</keyword>
<evidence type="ECO:0000313" key="10">
    <source>
        <dbReference type="EMBL" id="DAA34687.1"/>
    </source>
</evidence>
<dbReference type="FunFam" id="3.90.70.10:FF:000006">
    <property type="entry name" value="Cathepsin S"/>
    <property type="match status" value="1"/>
</dbReference>
<protein>
    <submittedName>
        <fullName evidence="10">Cathepsin L-like cysteine proteinase B</fullName>
    </submittedName>
</protein>
<keyword evidence="3" id="KW-0378">Hydrolase</keyword>
<evidence type="ECO:0000256" key="4">
    <source>
        <dbReference type="ARBA" id="ARBA00022807"/>
    </source>
</evidence>
<organism evidence="10">
    <name type="scientific">Amblyomma variegatum</name>
    <name type="common">Tropical bont tick</name>
    <dbReference type="NCBI Taxonomy" id="34610"/>
    <lineage>
        <taxon>Eukaryota</taxon>
        <taxon>Metazoa</taxon>
        <taxon>Ecdysozoa</taxon>
        <taxon>Arthropoda</taxon>
        <taxon>Chelicerata</taxon>
        <taxon>Arachnida</taxon>
        <taxon>Acari</taxon>
        <taxon>Parasitiformes</taxon>
        <taxon>Ixodida</taxon>
        <taxon>Ixodoidea</taxon>
        <taxon>Ixodidae</taxon>
        <taxon>Amblyomminae</taxon>
        <taxon>Amblyomma</taxon>
    </lineage>
</organism>
<dbReference type="PROSITE" id="PS00639">
    <property type="entry name" value="THIOL_PROTEASE_HIS"/>
    <property type="match status" value="1"/>
</dbReference>
<keyword evidence="6" id="KW-1015">Disulfide bond</keyword>
<dbReference type="EMBL" id="BK007728">
    <property type="protein sequence ID" value="DAA34687.1"/>
    <property type="molecule type" value="mRNA"/>
</dbReference>